<reference evidence="2 3" key="1">
    <citation type="journal article" date="2020" name="bioRxiv">
        <title>Whole genome comparisons of ergot fungi reveals the divergence and evolution of species within the genus Claviceps are the result of varying mechanisms driving genome evolution and host range expansion.</title>
        <authorList>
            <person name="Wyka S.A."/>
            <person name="Mondo S.J."/>
            <person name="Liu M."/>
            <person name="Dettman J."/>
            <person name="Nalam V."/>
            <person name="Broders K.D."/>
        </authorList>
    </citation>
    <scope>NUCLEOTIDE SEQUENCE [LARGE SCALE GENOMIC DNA]</scope>
    <source>
        <strain evidence="2 3">Clav52</strain>
    </source>
</reference>
<dbReference type="EMBL" id="SRRH01000375">
    <property type="protein sequence ID" value="KAG6290098.1"/>
    <property type="molecule type" value="Genomic_DNA"/>
</dbReference>
<keyword evidence="1" id="KW-0812">Transmembrane</keyword>
<dbReference type="Proteomes" id="UP000707071">
    <property type="component" value="Unassembled WGS sequence"/>
</dbReference>
<keyword evidence="3" id="KW-1185">Reference proteome</keyword>
<dbReference type="AlphaFoldDB" id="A0A9P7QES6"/>
<accession>A0A9P7QES6</accession>
<sequence length="177" mass="19877">MATSRMASSVMYDDAQMATERPCPNFKDIVFWVQDKVPSRQFIIGLIQDNGGVISPLAEGAKVRIEVVQNLLRLPKQRRARRHTCSKAPPSTSSFTHDEDVALARYVRPHAARRRAGIPLYQAFAKSVSLPRFPCLPPIFEVDCLLLFAATCGMFCNALLMLPEYVTFMARVEEKMG</sequence>
<feature type="transmembrane region" description="Helical" evidence="1">
    <location>
        <begin position="145"/>
        <end position="166"/>
    </location>
</feature>
<comment type="caution">
    <text evidence="2">The sequence shown here is derived from an EMBL/GenBank/DDBJ whole genome shotgun (WGS) entry which is preliminary data.</text>
</comment>
<protein>
    <submittedName>
        <fullName evidence="2">Uncharacterized protein</fullName>
    </submittedName>
</protein>
<organism evidence="2 3">
    <name type="scientific">Claviceps aff. purpurea</name>
    <dbReference type="NCBI Taxonomy" id="1967640"/>
    <lineage>
        <taxon>Eukaryota</taxon>
        <taxon>Fungi</taxon>
        <taxon>Dikarya</taxon>
        <taxon>Ascomycota</taxon>
        <taxon>Pezizomycotina</taxon>
        <taxon>Sordariomycetes</taxon>
        <taxon>Hypocreomycetidae</taxon>
        <taxon>Hypocreales</taxon>
        <taxon>Clavicipitaceae</taxon>
        <taxon>Claviceps</taxon>
    </lineage>
</organism>
<proteinExistence type="predicted"/>
<evidence type="ECO:0000313" key="2">
    <source>
        <dbReference type="EMBL" id="KAG6290098.1"/>
    </source>
</evidence>
<keyword evidence="1" id="KW-0472">Membrane</keyword>
<name>A0A9P7QES6_9HYPO</name>
<gene>
    <name evidence="2" type="ORF">E4U09_004608</name>
</gene>
<evidence type="ECO:0000256" key="1">
    <source>
        <dbReference type="SAM" id="Phobius"/>
    </source>
</evidence>
<keyword evidence="1" id="KW-1133">Transmembrane helix</keyword>
<evidence type="ECO:0000313" key="3">
    <source>
        <dbReference type="Proteomes" id="UP000707071"/>
    </source>
</evidence>